<dbReference type="EnsemblPlants" id="AET6Gv20983800.4">
    <property type="protein sequence ID" value="AET6Gv20983800.4"/>
    <property type="gene ID" value="AET6Gv20983800"/>
</dbReference>
<name>A0A453Q545_AEGTS</name>
<organism evidence="1 2">
    <name type="scientific">Aegilops tauschii subsp. strangulata</name>
    <name type="common">Goatgrass</name>
    <dbReference type="NCBI Taxonomy" id="200361"/>
    <lineage>
        <taxon>Eukaryota</taxon>
        <taxon>Viridiplantae</taxon>
        <taxon>Streptophyta</taxon>
        <taxon>Embryophyta</taxon>
        <taxon>Tracheophyta</taxon>
        <taxon>Spermatophyta</taxon>
        <taxon>Magnoliopsida</taxon>
        <taxon>Liliopsida</taxon>
        <taxon>Poales</taxon>
        <taxon>Poaceae</taxon>
        <taxon>BOP clade</taxon>
        <taxon>Pooideae</taxon>
        <taxon>Triticodae</taxon>
        <taxon>Triticeae</taxon>
        <taxon>Triticinae</taxon>
        <taxon>Aegilops</taxon>
    </lineage>
</organism>
<proteinExistence type="predicted"/>
<reference evidence="1" key="5">
    <citation type="journal article" date="2021" name="G3 (Bethesda)">
        <title>Aegilops tauschii genome assembly Aet v5.0 features greater sequence contiguity and improved annotation.</title>
        <authorList>
            <person name="Wang L."/>
            <person name="Zhu T."/>
            <person name="Rodriguez J.C."/>
            <person name="Deal K.R."/>
            <person name="Dubcovsky J."/>
            <person name="McGuire P.E."/>
            <person name="Lux T."/>
            <person name="Spannagl M."/>
            <person name="Mayer K.F.X."/>
            <person name="Baldrich P."/>
            <person name="Meyers B.C."/>
            <person name="Huo N."/>
            <person name="Gu Y.Q."/>
            <person name="Zhou H."/>
            <person name="Devos K.M."/>
            <person name="Bennetzen J.L."/>
            <person name="Unver T."/>
            <person name="Budak H."/>
            <person name="Gulick P.J."/>
            <person name="Galiba G."/>
            <person name="Kalapos B."/>
            <person name="Nelson D.R."/>
            <person name="Li P."/>
            <person name="You F.M."/>
            <person name="Luo M.C."/>
            <person name="Dvorak J."/>
        </authorList>
    </citation>
    <scope>NUCLEOTIDE SEQUENCE [LARGE SCALE GENOMIC DNA]</scope>
    <source>
        <strain evidence="1">cv. AL8/78</strain>
    </source>
</reference>
<keyword evidence="2" id="KW-1185">Reference proteome</keyword>
<dbReference type="Gramene" id="AET6Gv20983800.4">
    <property type="protein sequence ID" value="AET6Gv20983800.4"/>
    <property type="gene ID" value="AET6Gv20983800"/>
</dbReference>
<sequence>ELDNVHSPRCTVPSGAMHQEVWDHLCEMTVNEQERIKYGLSNEKKDAHILWRAPASDFKHRNLSVLRVFGFHGRRRL</sequence>
<reference evidence="2" key="2">
    <citation type="journal article" date="2017" name="Nat. Plants">
        <title>The Aegilops tauschii genome reveals multiple impacts of transposons.</title>
        <authorList>
            <person name="Zhao G."/>
            <person name="Zou C."/>
            <person name="Li K."/>
            <person name="Wang K."/>
            <person name="Li T."/>
            <person name="Gao L."/>
            <person name="Zhang X."/>
            <person name="Wang H."/>
            <person name="Yang Z."/>
            <person name="Liu X."/>
            <person name="Jiang W."/>
            <person name="Mao L."/>
            <person name="Kong X."/>
            <person name="Jiao Y."/>
            <person name="Jia J."/>
        </authorList>
    </citation>
    <scope>NUCLEOTIDE SEQUENCE [LARGE SCALE GENOMIC DNA]</scope>
    <source>
        <strain evidence="2">cv. AL8/78</strain>
    </source>
</reference>
<reference evidence="1" key="4">
    <citation type="submission" date="2019-03" db="UniProtKB">
        <authorList>
            <consortium name="EnsemblPlants"/>
        </authorList>
    </citation>
    <scope>IDENTIFICATION</scope>
</reference>
<protein>
    <submittedName>
        <fullName evidence="1">Uncharacterized protein</fullName>
    </submittedName>
</protein>
<dbReference type="Proteomes" id="UP000015105">
    <property type="component" value="Chromosome 6D"/>
</dbReference>
<evidence type="ECO:0000313" key="1">
    <source>
        <dbReference type="EnsemblPlants" id="AET6Gv20983800.4"/>
    </source>
</evidence>
<reference evidence="1" key="3">
    <citation type="journal article" date="2017" name="Nature">
        <title>Genome sequence of the progenitor of the wheat D genome Aegilops tauschii.</title>
        <authorList>
            <person name="Luo M.C."/>
            <person name="Gu Y.Q."/>
            <person name="Puiu D."/>
            <person name="Wang H."/>
            <person name="Twardziok S.O."/>
            <person name="Deal K.R."/>
            <person name="Huo N."/>
            <person name="Zhu T."/>
            <person name="Wang L."/>
            <person name="Wang Y."/>
            <person name="McGuire P.E."/>
            <person name="Liu S."/>
            <person name="Long H."/>
            <person name="Ramasamy R.K."/>
            <person name="Rodriguez J.C."/>
            <person name="Van S.L."/>
            <person name="Yuan L."/>
            <person name="Wang Z."/>
            <person name="Xia Z."/>
            <person name="Xiao L."/>
            <person name="Anderson O.D."/>
            <person name="Ouyang S."/>
            <person name="Liang Y."/>
            <person name="Zimin A.V."/>
            <person name="Pertea G."/>
            <person name="Qi P."/>
            <person name="Bennetzen J.L."/>
            <person name="Dai X."/>
            <person name="Dawson M.W."/>
            <person name="Muller H.G."/>
            <person name="Kugler K."/>
            <person name="Rivarola-Duarte L."/>
            <person name="Spannagl M."/>
            <person name="Mayer K.F.X."/>
            <person name="Lu F.H."/>
            <person name="Bevan M.W."/>
            <person name="Leroy P."/>
            <person name="Li P."/>
            <person name="You F.M."/>
            <person name="Sun Q."/>
            <person name="Liu Z."/>
            <person name="Lyons E."/>
            <person name="Wicker T."/>
            <person name="Salzberg S.L."/>
            <person name="Devos K.M."/>
            <person name="Dvorak J."/>
        </authorList>
    </citation>
    <scope>NUCLEOTIDE SEQUENCE [LARGE SCALE GENOMIC DNA]</scope>
    <source>
        <strain evidence="1">cv. AL8/78</strain>
    </source>
</reference>
<dbReference type="AlphaFoldDB" id="A0A453Q545"/>
<accession>A0A453Q545</accession>
<evidence type="ECO:0000313" key="2">
    <source>
        <dbReference type="Proteomes" id="UP000015105"/>
    </source>
</evidence>
<reference evidence="2" key="1">
    <citation type="journal article" date="2014" name="Science">
        <title>Ancient hybridizations among the ancestral genomes of bread wheat.</title>
        <authorList>
            <consortium name="International Wheat Genome Sequencing Consortium,"/>
            <person name="Marcussen T."/>
            <person name="Sandve S.R."/>
            <person name="Heier L."/>
            <person name="Spannagl M."/>
            <person name="Pfeifer M."/>
            <person name="Jakobsen K.S."/>
            <person name="Wulff B.B."/>
            <person name="Steuernagel B."/>
            <person name="Mayer K.F."/>
            <person name="Olsen O.A."/>
        </authorList>
    </citation>
    <scope>NUCLEOTIDE SEQUENCE [LARGE SCALE GENOMIC DNA]</scope>
    <source>
        <strain evidence="2">cv. AL8/78</strain>
    </source>
</reference>